<evidence type="ECO:0000256" key="3">
    <source>
        <dbReference type="ARBA" id="ARBA00022827"/>
    </source>
</evidence>
<evidence type="ECO:0000259" key="4">
    <source>
        <dbReference type="Pfam" id="PF01494"/>
    </source>
</evidence>
<comment type="cofactor">
    <cofactor evidence="1">
        <name>FAD</name>
        <dbReference type="ChEBI" id="CHEBI:57692"/>
    </cofactor>
</comment>
<dbReference type="RefSeq" id="WP_377788763.1">
    <property type="nucleotide sequence ID" value="NZ_JBHLYQ010000034.1"/>
</dbReference>
<keyword evidence="6" id="KW-1185">Reference proteome</keyword>
<name>A0ABV6C1E9_9ACTN</name>
<proteinExistence type="predicted"/>
<dbReference type="Gene3D" id="3.50.50.60">
    <property type="entry name" value="FAD/NAD(P)-binding domain"/>
    <property type="match status" value="1"/>
</dbReference>
<dbReference type="EMBL" id="JBHLYQ010000034">
    <property type="protein sequence ID" value="MFC0081510.1"/>
    <property type="molecule type" value="Genomic_DNA"/>
</dbReference>
<dbReference type="PANTHER" id="PTHR43004">
    <property type="entry name" value="TRK SYSTEM POTASSIUM UPTAKE PROTEIN"/>
    <property type="match status" value="1"/>
</dbReference>
<evidence type="ECO:0000256" key="1">
    <source>
        <dbReference type="ARBA" id="ARBA00001974"/>
    </source>
</evidence>
<accession>A0ABV6C1E9</accession>
<dbReference type="InterPro" id="IPR050641">
    <property type="entry name" value="RIFMO-like"/>
</dbReference>
<keyword evidence="5" id="KW-0560">Oxidoreductase</keyword>
<dbReference type="Gene3D" id="3.30.9.10">
    <property type="entry name" value="D-Amino Acid Oxidase, subunit A, domain 2"/>
    <property type="match status" value="1"/>
</dbReference>
<keyword evidence="3" id="KW-0274">FAD</keyword>
<dbReference type="Gene3D" id="3.40.30.120">
    <property type="match status" value="1"/>
</dbReference>
<dbReference type="Proteomes" id="UP001589788">
    <property type="component" value="Unassembled WGS sequence"/>
</dbReference>
<gene>
    <name evidence="5" type="ORF">ACFFRE_05025</name>
</gene>
<dbReference type="GO" id="GO:0004497">
    <property type="term" value="F:monooxygenase activity"/>
    <property type="evidence" value="ECO:0007669"/>
    <property type="project" value="UniProtKB-KW"/>
</dbReference>
<dbReference type="Pfam" id="PF21274">
    <property type="entry name" value="Rng_hyd_C"/>
    <property type="match status" value="1"/>
</dbReference>
<organism evidence="5 6">
    <name type="scientific">Aciditerrimonas ferrireducens</name>
    <dbReference type="NCBI Taxonomy" id="667306"/>
    <lineage>
        <taxon>Bacteria</taxon>
        <taxon>Bacillati</taxon>
        <taxon>Actinomycetota</taxon>
        <taxon>Acidimicrobiia</taxon>
        <taxon>Acidimicrobiales</taxon>
        <taxon>Acidimicrobiaceae</taxon>
        <taxon>Aciditerrimonas</taxon>
    </lineage>
</organism>
<feature type="domain" description="FAD-binding" evidence="4">
    <location>
        <begin position="7"/>
        <end position="354"/>
    </location>
</feature>
<dbReference type="InterPro" id="IPR002938">
    <property type="entry name" value="FAD-bd"/>
</dbReference>
<dbReference type="InterPro" id="IPR036188">
    <property type="entry name" value="FAD/NAD-bd_sf"/>
</dbReference>
<keyword evidence="5" id="KW-0503">Monooxygenase</keyword>
<dbReference type="Pfam" id="PF01494">
    <property type="entry name" value="FAD_binding_3"/>
    <property type="match status" value="1"/>
</dbReference>
<sequence length="515" mass="54703">MRLGGATDVLVAGGGPVGLAVAIGLRRFGVDCVVVERHDSTLDFPKGRRVTVRTMEILRQWGLEPAVAEVALERAESLFAYRGATLLAEDYVRQEVPDPGDRHPASPTQEVICSQERLEPILLEAARAAGARIWQGTELVWFRAGEESVEAGVVERASGESRTVSCQWLVGADGSQSRVRAELGVDWAPVGPGGDRVSILFWSPLKERMADRLAGAYYLSQPGPGTTVGAVDNAEHWLLLTEHDPTRLFDRREAERLVRAAVGDDEVPVEPLQWRFWRRQAALAERFALGRVALAGDAAHVTTPLGGLGMNCGVADAHNLAWKLAMVVAGSGQGALVATYDEERRPAAAATVEASLGAARPPAPIDGIVLGAVYDSAAITPDGTAPPAVEDPVGDYIPTARPGHRAPHVEVHLGQRRYSTLDLLGDRFTILCGPAVATSLEPVGAEAARLGVPLATIAIEDPAFFEAYGLSKSGAVLIRPDGYVAARHQGQAGLDPGLLAHGLRRALGLDPDPSR</sequence>
<dbReference type="PANTHER" id="PTHR43004:SF19">
    <property type="entry name" value="BINDING MONOOXYGENASE, PUTATIVE (JCVI)-RELATED"/>
    <property type="match status" value="1"/>
</dbReference>
<comment type="caution">
    <text evidence="5">The sequence shown here is derived from an EMBL/GenBank/DDBJ whole genome shotgun (WGS) entry which is preliminary data.</text>
</comment>
<dbReference type="SUPFAM" id="SSF51905">
    <property type="entry name" value="FAD/NAD(P)-binding domain"/>
    <property type="match status" value="1"/>
</dbReference>
<dbReference type="PRINTS" id="PR00420">
    <property type="entry name" value="RNGMNOXGNASE"/>
</dbReference>
<protein>
    <submittedName>
        <fullName evidence="5">FAD-dependent monooxygenase</fullName>
    </submittedName>
</protein>
<evidence type="ECO:0000313" key="5">
    <source>
        <dbReference type="EMBL" id="MFC0081510.1"/>
    </source>
</evidence>
<keyword evidence="2" id="KW-0285">Flavoprotein</keyword>
<reference evidence="5 6" key="1">
    <citation type="submission" date="2024-09" db="EMBL/GenBank/DDBJ databases">
        <authorList>
            <person name="Sun Q."/>
            <person name="Mori K."/>
        </authorList>
    </citation>
    <scope>NUCLEOTIDE SEQUENCE [LARGE SCALE GENOMIC DNA]</scope>
    <source>
        <strain evidence="5 6">JCM 15389</strain>
    </source>
</reference>
<evidence type="ECO:0000256" key="2">
    <source>
        <dbReference type="ARBA" id="ARBA00022630"/>
    </source>
</evidence>
<evidence type="ECO:0000313" key="6">
    <source>
        <dbReference type="Proteomes" id="UP001589788"/>
    </source>
</evidence>